<dbReference type="HOGENOM" id="CLU_2930182_0_0_2"/>
<sequence>MDSGILCLFSDAFHSDQLGGNTVERPDTTPDTVRYTGRMNRFDWHYRRVVPLNILMTAGVYCLHSI</sequence>
<protein>
    <submittedName>
        <fullName evidence="1">Uncharacterized protein</fullName>
    </submittedName>
</protein>
<dbReference type="AlphaFoldDB" id="Q18DU1"/>
<evidence type="ECO:0000313" key="1">
    <source>
        <dbReference type="EMBL" id="CAJ51241.1"/>
    </source>
</evidence>
<keyword evidence="2" id="KW-1185">Reference proteome</keyword>
<organism evidence="1 2">
    <name type="scientific">Haloquadratum walsbyi (strain DSM 16790 / HBSQ001)</name>
    <dbReference type="NCBI Taxonomy" id="362976"/>
    <lineage>
        <taxon>Archaea</taxon>
        <taxon>Methanobacteriati</taxon>
        <taxon>Methanobacteriota</taxon>
        <taxon>Stenosarchaea group</taxon>
        <taxon>Halobacteria</taxon>
        <taxon>Halobacteriales</taxon>
        <taxon>Haloferacaceae</taxon>
        <taxon>Haloquadratum</taxon>
    </lineage>
</organism>
<dbReference type="EMBL" id="AM180088">
    <property type="protein sequence ID" value="CAJ51241.1"/>
    <property type="molecule type" value="Genomic_DNA"/>
</dbReference>
<accession>Q18DU1</accession>
<proteinExistence type="predicted"/>
<dbReference type="KEGG" id="hwa:HQ_1111A"/>
<name>Q18DU1_HALWD</name>
<gene>
    <name evidence="1" type="ordered locus">HQ_1111A</name>
</gene>
<dbReference type="Proteomes" id="UP000001975">
    <property type="component" value="Chromosome"/>
</dbReference>
<evidence type="ECO:0000313" key="2">
    <source>
        <dbReference type="Proteomes" id="UP000001975"/>
    </source>
</evidence>
<reference evidence="1 2" key="1">
    <citation type="journal article" date="2006" name="BMC Genomics">
        <title>The genome of the square archaeon Haloquadratum walsbyi: life at the limits of water activity.</title>
        <authorList>
            <person name="Bolhuis H.H."/>
            <person name="Palm P.P."/>
            <person name="Wende A.W."/>
            <person name="Falb M.M."/>
            <person name="Rampp M.M."/>
            <person name="Rodriguez-Valera F.F."/>
            <person name="Pfeiffer F.F."/>
            <person name="Oesterhelt D.D."/>
        </authorList>
    </citation>
    <scope>NUCLEOTIDE SEQUENCE [LARGE SCALE GENOMIC DNA]</scope>
    <source>
        <strain evidence="2">DSM 16790 / HBSQ001</strain>
    </source>
</reference>